<dbReference type="SMART" id="SM00320">
    <property type="entry name" value="WD40"/>
    <property type="match status" value="5"/>
</dbReference>
<reference evidence="6 7" key="1">
    <citation type="submission" date="2023-03" db="EMBL/GenBank/DDBJ databases">
        <title>Mating type loci evolution in Malassezia.</title>
        <authorList>
            <person name="Coelho M.A."/>
        </authorList>
    </citation>
    <scope>NUCLEOTIDE SEQUENCE [LARGE SCALE GENOMIC DNA]</scope>
    <source>
        <strain evidence="6 7">CBS 9725</strain>
    </source>
</reference>
<dbReference type="AlphaFoldDB" id="A0AAJ6CII5"/>
<comment type="function">
    <text evidence="5">Component of the RIX1 complex required for processing of ITS2 sequences from 35S pre-rRNA.</text>
</comment>
<dbReference type="PROSITE" id="PS50082">
    <property type="entry name" value="WD_REPEATS_2"/>
    <property type="match status" value="3"/>
</dbReference>
<evidence type="ECO:0000256" key="2">
    <source>
        <dbReference type="ARBA" id="ARBA00022574"/>
    </source>
</evidence>
<dbReference type="PROSITE" id="PS50294">
    <property type="entry name" value="WD_REPEATS_REGION"/>
    <property type="match status" value="1"/>
</dbReference>
<dbReference type="GO" id="GO:0120330">
    <property type="term" value="C:rixosome complex"/>
    <property type="evidence" value="ECO:0007669"/>
    <property type="project" value="UniProtKB-UniRule"/>
</dbReference>
<dbReference type="InterPro" id="IPR019775">
    <property type="entry name" value="WD40_repeat_CS"/>
</dbReference>
<comment type="subcellular location">
    <subcellularLocation>
        <location evidence="5">Nucleus</location>
    </subcellularLocation>
</comment>
<evidence type="ECO:0000256" key="3">
    <source>
        <dbReference type="ARBA" id="ARBA00022737"/>
    </source>
</evidence>
<comment type="subunit">
    <text evidence="5">Component of the RIX1 complex, composed of IPI1, RIX1/IPI2 and IPI3 in a 1:2:2 stoichiometry. The complex interacts (via RIX1) with MDN1 (via its hexameric AAA ATPase ring) and the pre-60S ribosome particles.</text>
</comment>
<dbReference type="Gene3D" id="2.130.10.10">
    <property type="entry name" value="YVTN repeat-like/Quinoprotein amine dehydrogenase"/>
    <property type="match status" value="2"/>
</dbReference>
<keyword evidence="3" id="KW-0677">Repeat</keyword>
<evidence type="ECO:0000313" key="7">
    <source>
        <dbReference type="Proteomes" id="UP001219567"/>
    </source>
</evidence>
<keyword evidence="2 4" id="KW-0853">WD repeat</keyword>
<dbReference type="Pfam" id="PF00400">
    <property type="entry name" value="WD40"/>
    <property type="match status" value="2"/>
</dbReference>
<sequence>MSSKYGAISSLFRGEVLITSTSSVSQRGAVYVMDAAAPTQTPIVHWKGALHVAPHGLACVASSTHADHDGGSGGYCATIDQDKAVVNLFSYQKDQPVARIVLPQKMVCIALAPIGNFLAAGSEDGRLYLWDLGTGALLSCFEAHYRAVRALEFSPDSAAIASGSDDGRVCVWSLAGLMGKSDLGHGRVPVAYATFSDHTLPIADLHWAAGNFPNSAAIWTASQDATVKLWNLATRRLTSTFTFAQPIAWIAIDPLERFFFASAQDGHDVYRVELYSQNPASWHAKGGRGAEGASVTIDSNSAQNQIKLKEQVTALTLSLAGSHLAIGTQVGQVHIVDVATLQVARVLNVNGTAAASPNTPVTNVMCILRPPDLLTAAQLGKRSGKGTAADTDLCDSVYLPPLPIRPIVSQLARTVRPTAEIDAVSLRIGDQAGIALDAFATYLGSEPTTYDDPSIITPCYATADTAPSPLPSSSQSATSAEVLRLQTELDRAKALNTEMWQHLVSAQVGAHR</sequence>
<evidence type="ECO:0000313" key="6">
    <source>
        <dbReference type="EMBL" id="WFD01010.1"/>
    </source>
</evidence>
<dbReference type="Proteomes" id="UP001219567">
    <property type="component" value="Chromosome 7"/>
</dbReference>
<dbReference type="EMBL" id="CP119949">
    <property type="protein sequence ID" value="WFD01010.1"/>
    <property type="molecule type" value="Genomic_DNA"/>
</dbReference>
<protein>
    <recommendedName>
        <fullName evidence="5">Pre-rRNA-processing protein IPI3</fullName>
    </recommendedName>
</protein>
<keyword evidence="7" id="KW-1185">Reference proteome</keyword>
<dbReference type="PRINTS" id="PR00320">
    <property type="entry name" value="GPROTEINBRPT"/>
</dbReference>
<keyword evidence="5" id="KW-0698">rRNA processing</keyword>
<dbReference type="InterPro" id="IPR036322">
    <property type="entry name" value="WD40_repeat_dom_sf"/>
</dbReference>
<dbReference type="PROSITE" id="PS00678">
    <property type="entry name" value="WD_REPEATS_1"/>
    <property type="match status" value="2"/>
</dbReference>
<feature type="repeat" description="WD" evidence="4">
    <location>
        <begin position="195"/>
        <end position="240"/>
    </location>
</feature>
<dbReference type="GO" id="GO:0005656">
    <property type="term" value="C:nuclear pre-replicative complex"/>
    <property type="evidence" value="ECO:0007669"/>
    <property type="project" value="TreeGrafter"/>
</dbReference>
<dbReference type="InterPro" id="IPR045227">
    <property type="entry name" value="WDR18/Ipi3/RID3"/>
</dbReference>
<accession>A0AAJ6CII5</accession>
<dbReference type="InterPro" id="IPR015943">
    <property type="entry name" value="WD40/YVTN_repeat-like_dom_sf"/>
</dbReference>
<feature type="repeat" description="WD" evidence="4">
    <location>
        <begin position="109"/>
        <end position="140"/>
    </location>
</feature>
<comment type="similarity">
    <text evidence="1 5">Belongs to the WD repeat IPI3/WDR18 family.</text>
</comment>
<proteinExistence type="inferred from homology"/>
<keyword evidence="5" id="KW-0539">Nucleus</keyword>
<evidence type="ECO:0000256" key="5">
    <source>
        <dbReference type="RuleBase" id="RU369067"/>
    </source>
</evidence>
<feature type="repeat" description="WD" evidence="4">
    <location>
        <begin position="141"/>
        <end position="174"/>
    </location>
</feature>
<dbReference type="PANTHER" id="PTHR18763">
    <property type="entry name" value="WD-REPEAT PROTEIN 18"/>
    <property type="match status" value="1"/>
</dbReference>
<dbReference type="GO" id="GO:0006364">
    <property type="term" value="P:rRNA processing"/>
    <property type="evidence" value="ECO:0007669"/>
    <property type="project" value="UniProtKB-UniRule"/>
</dbReference>
<evidence type="ECO:0000256" key="4">
    <source>
        <dbReference type="PROSITE-ProRule" id="PRU00221"/>
    </source>
</evidence>
<evidence type="ECO:0000256" key="1">
    <source>
        <dbReference type="ARBA" id="ARBA00010143"/>
    </source>
</evidence>
<dbReference type="GO" id="GO:0006261">
    <property type="term" value="P:DNA-templated DNA replication"/>
    <property type="evidence" value="ECO:0007669"/>
    <property type="project" value="TreeGrafter"/>
</dbReference>
<dbReference type="SUPFAM" id="SSF50978">
    <property type="entry name" value="WD40 repeat-like"/>
    <property type="match status" value="1"/>
</dbReference>
<name>A0AAJ6CII5_9BASI</name>
<organism evidence="6 7">
    <name type="scientific">Malassezia yamatoensis</name>
    <dbReference type="NCBI Taxonomy" id="253288"/>
    <lineage>
        <taxon>Eukaryota</taxon>
        <taxon>Fungi</taxon>
        <taxon>Dikarya</taxon>
        <taxon>Basidiomycota</taxon>
        <taxon>Ustilaginomycotina</taxon>
        <taxon>Malasseziomycetes</taxon>
        <taxon>Malasseziales</taxon>
        <taxon>Malasseziaceae</taxon>
        <taxon>Malassezia</taxon>
    </lineage>
</organism>
<gene>
    <name evidence="6" type="primary">IPI3</name>
    <name evidence="6" type="ORF">MYAM1_003770</name>
</gene>
<dbReference type="PANTHER" id="PTHR18763:SF0">
    <property type="entry name" value="WD REPEAT-CONTAINING PROTEIN 18"/>
    <property type="match status" value="1"/>
</dbReference>
<dbReference type="InterPro" id="IPR020472">
    <property type="entry name" value="WD40_PAC1"/>
</dbReference>
<dbReference type="InterPro" id="IPR001680">
    <property type="entry name" value="WD40_rpt"/>
</dbReference>